<organism>
    <name type="scientific">Pediculus humanus subsp. corporis</name>
    <name type="common">Body louse</name>
    <dbReference type="NCBI Taxonomy" id="121224"/>
    <lineage>
        <taxon>Eukaryota</taxon>
        <taxon>Metazoa</taxon>
        <taxon>Ecdysozoa</taxon>
        <taxon>Arthropoda</taxon>
        <taxon>Hexapoda</taxon>
        <taxon>Insecta</taxon>
        <taxon>Pterygota</taxon>
        <taxon>Neoptera</taxon>
        <taxon>Paraneoptera</taxon>
        <taxon>Psocodea</taxon>
        <taxon>Troctomorpha</taxon>
        <taxon>Phthiraptera</taxon>
        <taxon>Anoplura</taxon>
        <taxon>Pediculidae</taxon>
        <taxon>Pediculus</taxon>
    </lineage>
</organism>
<dbReference type="PANTHER" id="PTHR46641">
    <property type="entry name" value="FMRFAMIDE RECEPTOR-RELATED"/>
    <property type="match status" value="1"/>
</dbReference>
<dbReference type="KEGG" id="phu:Phum_PHUM268560"/>
<dbReference type="FunCoup" id="E0VKP7">
    <property type="interactions" value="36"/>
</dbReference>
<dbReference type="RefSeq" id="XP_002426691.1">
    <property type="nucleotide sequence ID" value="XM_002426646.1"/>
</dbReference>
<dbReference type="EMBL" id="DS235250">
    <property type="protein sequence ID" value="EEB13953.1"/>
    <property type="molecule type" value="Genomic_DNA"/>
</dbReference>
<dbReference type="Proteomes" id="UP000009046">
    <property type="component" value="Unassembled WGS sequence"/>
</dbReference>
<evidence type="ECO:0000256" key="2">
    <source>
        <dbReference type="ARBA" id="ARBA00010663"/>
    </source>
</evidence>
<protein>
    <submittedName>
        <fullName evidence="8 9">Class A rhodopsin-like G-protein coupled receptor GPRnna13, putative</fullName>
    </submittedName>
</protein>
<dbReference type="EMBL" id="AAZO01003105">
    <property type="status" value="NOT_ANNOTATED_CDS"/>
    <property type="molecule type" value="Genomic_DNA"/>
</dbReference>
<comment type="similarity">
    <text evidence="2">Belongs to the G-protein coupled receptor 1 family.</text>
</comment>
<dbReference type="CTD" id="8235574"/>
<feature type="transmembrane region" description="Helical" evidence="6">
    <location>
        <begin position="260"/>
        <end position="284"/>
    </location>
</feature>
<reference evidence="8" key="2">
    <citation type="submission" date="2007-04" db="EMBL/GenBank/DDBJ databases">
        <title>The genome of the human body louse.</title>
        <authorList>
            <consortium name="The Human Body Louse Genome Consortium"/>
            <person name="Kirkness E."/>
            <person name="Walenz B."/>
            <person name="Hass B."/>
            <person name="Bruggner R."/>
            <person name="Strausberg R."/>
        </authorList>
    </citation>
    <scope>NUCLEOTIDE SEQUENCE</scope>
    <source>
        <strain evidence="8">USDA</strain>
    </source>
</reference>
<feature type="transmembrane region" description="Helical" evidence="6">
    <location>
        <begin position="149"/>
        <end position="169"/>
    </location>
</feature>
<dbReference type="OMA" id="YCTENSA"/>
<dbReference type="SUPFAM" id="SSF81321">
    <property type="entry name" value="Family A G protein-coupled receptor-like"/>
    <property type="match status" value="1"/>
</dbReference>
<keyword evidence="3 6" id="KW-0812">Transmembrane</keyword>
<sequence>MEIWNLTATKNASVQNKTMLYGLFLNESRFWIQRVLLPIVVIIGFAGNALTVVVLTHRRMRNSTHTYLTALAISDLLYLVFVFTLSLEHYPGSHTKSFYYYWKFYRFGLWLTDASTCVSTWLTVTFTVERYIAVCHPIKGKIICTEARARIAIVLIYIFCFLSTVTTPLEWQLDVREIIVNQSKVISYVGQMPSELGVDINYTTTFYWFWSITFVFLPLLLLGIFNSFLIVTVHRSRNNRRKMTQTKHNNNNSQRQENKITVTLIAVVILFLFCQLPTAVLLIIKSVHIPPDDSNTDKIFRILGNIFNFLVTINAASNFLLYCAFSANYRRTLIGIFCKKRRRTSLFFQSTIIPESSVSKSIGQKQAFFNAQASTKSASFKDFNSGFKSRPSISKVRETLVRKITSCKISTLFKDKKTPVSLTLGLMAY</sequence>
<comment type="subcellular location">
    <subcellularLocation>
        <location evidence="1">Membrane</location>
    </subcellularLocation>
</comment>
<gene>
    <name evidence="9" type="primary">8235574</name>
    <name evidence="8" type="ORF">Phum_PHUM268560</name>
</gene>
<dbReference type="InterPro" id="IPR052954">
    <property type="entry name" value="GPCR-Ligand_Int"/>
</dbReference>
<dbReference type="STRING" id="121224.E0VKP7"/>
<accession>E0VKP7</accession>
<evidence type="ECO:0000256" key="3">
    <source>
        <dbReference type="ARBA" id="ARBA00022692"/>
    </source>
</evidence>
<dbReference type="HOGENOM" id="CLU_009579_24_7_1"/>
<dbReference type="InterPro" id="IPR000276">
    <property type="entry name" value="GPCR_Rhodpsn"/>
</dbReference>
<dbReference type="GO" id="GO:0016020">
    <property type="term" value="C:membrane"/>
    <property type="evidence" value="ECO:0007669"/>
    <property type="project" value="UniProtKB-SubCell"/>
</dbReference>
<evidence type="ECO:0000259" key="7">
    <source>
        <dbReference type="PROSITE" id="PS50262"/>
    </source>
</evidence>
<dbReference type="PROSITE" id="PS50262">
    <property type="entry name" value="G_PROTEIN_RECEP_F1_2"/>
    <property type="match status" value="1"/>
</dbReference>
<evidence type="ECO:0000256" key="4">
    <source>
        <dbReference type="ARBA" id="ARBA00022989"/>
    </source>
</evidence>
<keyword evidence="4 6" id="KW-1133">Transmembrane helix</keyword>
<evidence type="ECO:0000256" key="1">
    <source>
        <dbReference type="ARBA" id="ARBA00004370"/>
    </source>
</evidence>
<reference evidence="8" key="1">
    <citation type="submission" date="2007-04" db="EMBL/GenBank/DDBJ databases">
        <title>Annotation of Pediculus humanus corporis strain USDA.</title>
        <authorList>
            <person name="Kirkness E."/>
            <person name="Hannick L."/>
            <person name="Hass B."/>
            <person name="Bruggner R."/>
            <person name="Lawson D."/>
            <person name="Bidwell S."/>
            <person name="Joardar V."/>
            <person name="Caler E."/>
            <person name="Walenz B."/>
            <person name="Inman J."/>
            <person name="Schobel S."/>
            <person name="Galinsky K."/>
            <person name="Amedeo P."/>
            <person name="Strausberg R."/>
        </authorList>
    </citation>
    <scope>NUCLEOTIDE SEQUENCE</scope>
    <source>
        <strain evidence="8">USDA</strain>
    </source>
</reference>
<evidence type="ECO:0000313" key="8">
    <source>
        <dbReference type="EMBL" id="EEB13953.1"/>
    </source>
</evidence>
<proteinExistence type="inferred from homology"/>
<evidence type="ECO:0000313" key="10">
    <source>
        <dbReference type="Proteomes" id="UP000009046"/>
    </source>
</evidence>
<feature type="transmembrane region" description="Helical" evidence="6">
    <location>
        <begin position="207"/>
        <end position="233"/>
    </location>
</feature>
<dbReference type="InParanoid" id="E0VKP7"/>
<feature type="domain" description="G-protein coupled receptors family 1 profile" evidence="7">
    <location>
        <begin position="47"/>
        <end position="322"/>
    </location>
</feature>
<name>E0VKP7_PEDHC</name>
<dbReference type="CDD" id="cd14978">
    <property type="entry name" value="7tmA_FMRFamide_R-like"/>
    <property type="match status" value="1"/>
</dbReference>
<dbReference type="AlphaFoldDB" id="E0VKP7"/>
<dbReference type="Gene3D" id="1.20.1070.10">
    <property type="entry name" value="Rhodopsin 7-helix transmembrane proteins"/>
    <property type="match status" value="1"/>
</dbReference>
<reference evidence="9" key="3">
    <citation type="submission" date="2020-05" db="UniProtKB">
        <authorList>
            <consortium name="EnsemblMetazoa"/>
        </authorList>
    </citation>
    <scope>IDENTIFICATION</scope>
    <source>
        <strain evidence="9">USDA</strain>
    </source>
</reference>
<feature type="transmembrane region" description="Helical" evidence="6">
    <location>
        <begin position="107"/>
        <end position="128"/>
    </location>
</feature>
<dbReference type="PANTHER" id="PTHR46641:SF22">
    <property type="entry name" value="PROCTOLIN RECEPTOR, ISOFORM A"/>
    <property type="match status" value="1"/>
</dbReference>
<dbReference type="eggNOG" id="KOG3656">
    <property type="taxonomic scope" value="Eukaryota"/>
</dbReference>
<keyword evidence="8" id="KW-0675">Receptor</keyword>
<keyword evidence="5 6" id="KW-0472">Membrane</keyword>
<dbReference type="GO" id="GO:0004930">
    <property type="term" value="F:G protein-coupled receptor activity"/>
    <property type="evidence" value="ECO:0007669"/>
    <property type="project" value="InterPro"/>
</dbReference>
<feature type="transmembrane region" description="Helical" evidence="6">
    <location>
        <begin position="67"/>
        <end position="87"/>
    </location>
</feature>
<dbReference type="VEuPathDB" id="VectorBase:PHUM268560"/>
<dbReference type="GeneID" id="8235574"/>
<dbReference type="Pfam" id="PF00001">
    <property type="entry name" value="7tm_1"/>
    <property type="match status" value="1"/>
</dbReference>
<feature type="transmembrane region" description="Helical" evidence="6">
    <location>
        <begin position="35"/>
        <end position="55"/>
    </location>
</feature>
<dbReference type="PRINTS" id="PR00237">
    <property type="entry name" value="GPCRRHODOPSN"/>
</dbReference>
<dbReference type="EnsemblMetazoa" id="PHUM268560-RA">
    <property type="protein sequence ID" value="PHUM268560-PA"/>
    <property type="gene ID" value="PHUM268560"/>
</dbReference>
<feature type="transmembrane region" description="Helical" evidence="6">
    <location>
        <begin position="304"/>
        <end position="325"/>
    </location>
</feature>
<evidence type="ECO:0000256" key="6">
    <source>
        <dbReference type="SAM" id="Phobius"/>
    </source>
</evidence>
<dbReference type="OrthoDB" id="10011262at2759"/>
<evidence type="ECO:0000256" key="5">
    <source>
        <dbReference type="ARBA" id="ARBA00023136"/>
    </source>
</evidence>
<evidence type="ECO:0000313" key="9">
    <source>
        <dbReference type="EnsemblMetazoa" id="PHUM268560-PA"/>
    </source>
</evidence>
<keyword evidence="10" id="KW-1185">Reference proteome</keyword>
<dbReference type="SMART" id="SM01381">
    <property type="entry name" value="7TM_GPCR_Srsx"/>
    <property type="match status" value="1"/>
</dbReference>
<dbReference type="InterPro" id="IPR017452">
    <property type="entry name" value="GPCR_Rhodpsn_7TM"/>
</dbReference>